<dbReference type="NCBIfam" id="TIGR02281">
    <property type="entry name" value="clan_AA_DTGA"/>
    <property type="match status" value="1"/>
</dbReference>
<evidence type="ECO:0000256" key="1">
    <source>
        <dbReference type="SAM" id="Phobius"/>
    </source>
</evidence>
<protein>
    <submittedName>
        <fullName evidence="2">TIGR02281 family clan AA aspartic protease</fullName>
        <ecNumber evidence="2">3.4.23.-</ecNumber>
    </submittedName>
</protein>
<evidence type="ECO:0000313" key="3">
    <source>
        <dbReference type="Proteomes" id="UP001168167"/>
    </source>
</evidence>
<name>A0ABT7QN22_9GAMM</name>
<dbReference type="Proteomes" id="UP001168167">
    <property type="component" value="Unassembled WGS sequence"/>
</dbReference>
<feature type="transmembrane region" description="Helical" evidence="1">
    <location>
        <begin position="12"/>
        <end position="33"/>
    </location>
</feature>
<dbReference type="EC" id="3.4.23.-" evidence="2"/>
<gene>
    <name evidence="2" type="ORF">NQX30_07035</name>
</gene>
<keyword evidence="1" id="KW-1133">Transmembrane helix</keyword>
<dbReference type="GO" id="GO:0006508">
    <property type="term" value="P:proteolysis"/>
    <property type="evidence" value="ECO:0007669"/>
    <property type="project" value="UniProtKB-KW"/>
</dbReference>
<dbReference type="SUPFAM" id="SSF50630">
    <property type="entry name" value="Acid proteases"/>
    <property type="match status" value="1"/>
</dbReference>
<dbReference type="EMBL" id="JANQAO010000004">
    <property type="protein sequence ID" value="MDM5148115.1"/>
    <property type="molecule type" value="Genomic_DNA"/>
</dbReference>
<sequence length="172" mass="18424">MNNEERPSGGWLMIVLGWSVALLLLTMLFNGYLNERANPNRITVLSKQSGELVLHANNLGHYLAEGYLNGLQVTFLLDTGATQIAVPKSIAARAGLNPGTIVGVQTAAGPANAHNTRIRRINVGQLQFSDMRGVIIPSGDNMVLLGMNALGDLDIIQRDGALILKKPETATL</sequence>
<dbReference type="InterPro" id="IPR021109">
    <property type="entry name" value="Peptidase_aspartic_dom_sf"/>
</dbReference>
<evidence type="ECO:0000313" key="2">
    <source>
        <dbReference type="EMBL" id="MDM5148115.1"/>
    </source>
</evidence>
<reference evidence="2" key="2">
    <citation type="journal article" date="2023" name="Microbiome">
        <title>Synthase-selected sorting approach identifies a beta-lactone synthase in a nudibranch symbiotic bacterium.</title>
        <authorList>
            <person name="Dzunkova M."/>
            <person name="La Clair J.J."/>
            <person name="Tyml T."/>
            <person name="Doud D."/>
            <person name="Schulz F."/>
            <person name="Piquer-Esteban S."/>
            <person name="Porcel Sanchis D."/>
            <person name="Osborn A."/>
            <person name="Robinson D."/>
            <person name="Louie K.B."/>
            <person name="Bowen B.P."/>
            <person name="Bowers R.M."/>
            <person name="Lee J."/>
            <person name="Arnau V."/>
            <person name="Diaz-Villanueva W."/>
            <person name="Stepanauskas R."/>
            <person name="Gosliner T."/>
            <person name="Date S.V."/>
            <person name="Northen T.R."/>
            <person name="Cheng J.F."/>
            <person name="Burkart M.D."/>
            <person name="Woyke T."/>
        </authorList>
    </citation>
    <scope>NUCLEOTIDE SEQUENCE</scope>
    <source>
        <strain evidence="2">Df01</strain>
    </source>
</reference>
<comment type="caution">
    <text evidence="2">The sequence shown here is derived from an EMBL/GenBank/DDBJ whole genome shotgun (WGS) entry which is preliminary data.</text>
</comment>
<reference evidence="2" key="1">
    <citation type="submission" date="2022-08" db="EMBL/GenBank/DDBJ databases">
        <authorList>
            <person name="Dzunkova M."/>
            <person name="La Clair J."/>
            <person name="Tyml T."/>
            <person name="Doud D."/>
            <person name="Schulz F."/>
            <person name="Piquer S."/>
            <person name="Porcel Sanchis D."/>
            <person name="Osborn A."/>
            <person name="Robinson D."/>
            <person name="Louie K.B."/>
            <person name="Bowen B.P."/>
            <person name="Bowers R."/>
            <person name="Lee J."/>
            <person name="Arnau Llombart V."/>
            <person name="Diaz Villanueva W."/>
            <person name="Gosliner T."/>
            <person name="Northen T."/>
            <person name="Cheng J.-F."/>
            <person name="Burkart M.D."/>
            <person name="Woyke T."/>
        </authorList>
    </citation>
    <scope>NUCLEOTIDE SEQUENCE</scope>
    <source>
        <strain evidence="2">Df01</strain>
    </source>
</reference>
<dbReference type="InterPro" id="IPR011969">
    <property type="entry name" value="Clan_AA_Asp_peptidase_C"/>
</dbReference>
<keyword evidence="2" id="KW-0378">Hydrolase</keyword>
<organism evidence="2 3">
    <name type="scientific">Candidatus Doriopsillibacter californiensis</name>
    <dbReference type="NCBI Taxonomy" id="2970740"/>
    <lineage>
        <taxon>Bacteria</taxon>
        <taxon>Pseudomonadati</taxon>
        <taxon>Pseudomonadota</taxon>
        <taxon>Gammaproteobacteria</taxon>
        <taxon>Candidatus Tethybacterales</taxon>
        <taxon>Candidatus Persebacteraceae</taxon>
        <taxon>Candidatus Doriopsillibacter</taxon>
    </lineage>
</organism>
<keyword evidence="1" id="KW-0472">Membrane</keyword>
<dbReference type="GO" id="GO:0008233">
    <property type="term" value="F:peptidase activity"/>
    <property type="evidence" value="ECO:0007669"/>
    <property type="project" value="UniProtKB-KW"/>
</dbReference>
<dbReference type="Gene3D" id="2.40.70.10">
    <property type="entry name" value="Acid Proteases"/>
    <property type="match status" value="1"/>
</dbReference>
<proteinExistence type="predicted"/>
<keyword evidence="3" id="KW-1185">Reference proteome</keyword>
<dbReference type="Pfam" id="PF13975">
    <property type="entry name" value="gag-asp_proteas"/>
    <property type="match status" value="1"/>
</dbReference>
<keyword evidence="2" id="KW-0645">Protease</keyword>
<dbReference type="InterPro" id="IPR034122">
    <property type="entry name" value="Retropepsin-like_bacterial"/>
</dbReference>
<keyword evidence="1" id="KW-0812">Transmembrane</keyword>
<dbReference type="CDD" id="cd05483">
    <property type="entry name" value="retropepsin_like_bacteria"/>
    <property type="match status" value="1"/>
</dbReference>
<accession>A0ABT7QN22</accession>